<feature type="transmembrane region" description="Helical" evidence="6">
    <location>
        <begin position="293"/>
        <end position="317"/>
    </location>
</feature>
<evidence type="ECO:0000313" key="9">
    <source>
        <dbReference type="Proteomes" id="UP000053890"/>
    </source>
</evidence>
<dbReference type="EMBL" id="KQ474080">
    <property type="protein sequence ID" value="KPV74332.1"/>
    <property type="molecule type" value="Genomic_DNA"/>
</dbReference>
<dbReference type="InterPro" id="IPR005829">
    <property type="entry name" value="Sugar_transporter_CS"/>
</dbReference>
<name>A0A194S149_RHOGW</name>
<dbReference type="OMA" id="GDVYAWY"/>
<dbReference type="AlphaFoldDB" id="A0A194S149"/>
<dbReference type="GO" id="GO:0022857">
    <property type="term" value="F:transmembrane transporter activity"/>
    <property type="evidence" value="ECO:0007669"/>
    <property type="project" value="InterPro"/>
</dbReference>
<dbReference type="GeneID" id="28974933"/>
<evidence type="ECO:0000313" key="8">
    <source>
        <dbReference type="EMBL" id="KPV74332.1"/>
    </source>
</evidence>
<dbReference type="InterPro" id="IPR036259">
    <property type="entry name" value="MFS_trans_sf"/>
</dbReference>
<feature type="transmembrane region" description="Helical" evidence="6">
    <location>
        <begin position="90"/>
        <end position="108"/>
    </location>
</feature>
<feature type="transmembrane region" description="Helical" evidence="6">
    <location>
        <begin position="448"/>
        <end position="468"/>
    </location>
</feature>
<proteinExistence type="predicted"/>
<protein>
    <recommendedName>
        <fullName evidence="7">Major facilitator superfamily (MFS) profile domain-containing protein</fullName>
    </recommendedName>
</protein>
<dbReference type="Pfam" id="PF07690">
    <property type="entry name" value="MFS_1"/>
    <property type="match status" value="2"/>
</dbReference>
<dbReference type="PANTHER" id="PTHR23520">
    <property type="entry name" value="TRANSPORTER, PUTATIVE (AFU_ORTHOLOGUE AFUA_3G04000)-RELATED"/>
    <property type="match status" value="1"/>
</dbReference>
<evidence type="ECO:0000256" key="3">
    <source>
        <dbReference type="ARBA" id="ARBA00022989"/>
    </source>
</evidence>
<accession>A0A194S149</accession>
<evidence type="ECO:0000256" key="2">
    <source>
        <dbReference type="ARBA" id="ARBA00022692"/>
    </source>
</evidence>
<dbReference type="OrthoDB" id="10027823at2759"/>
<dbReference type="STRING" id="578459.A0A194S149"/>
<organism evidence="8 9">
    <name type="scientific">Rhodotorula graminis (strain WP1)</name>
    <dbReference type="NCBI Taxonomy" id="578459"/>
    <lineage>
        <taxon>Eukaryota</taxon>
        <taxon>Fungi</taxon>
        <taxon>Dikarya</taxon>
        <taxon>Basidiomycota</taxon>
        <taxon>Pucciniomycotina</taxon>
        <taxon>Microbotryomycetes</taxon>
        <taxon>Sporidiobolales</taxon>
        <taxon>Sporidiobolaceae</taxon>
        <taxon>Rhodotorula</taxon>
    </lineage>
</organism>
<dbReference type="PANTHER" id="PTHR23520:SF5">
    <property type="entry name" value="TRANSPORTER, PUTATIVE (AFU_ORTHOLOGUE AFUA_3G04000)-RELATED"/>
    <property type="match status" value="1"/>
</dbReference>
<keyword evidence="3 6" id="KW-1133">Transmembrane helix</keyword>
<feature type="transmembrane region" description="Helical" evidence="6">
    <location>
        <begin position="34"/>
        <end position="51"/>
    </location>
</feature>
<dbReference type="SUPFAM" id="SSF103473">
    <property type="entry name" value="MFS general substrate transporter"/>
    <property type="match status" value="1"/>
</dbReference>
<dbReference type="PROSITE" id="PS00216">
    <property type="entry name" value="SUGAR_TRANSPORT_1"/>
    <property type="match status" value="1"/>
</dbReference>
<feature type="transmembrane region" description="Helical" evidence="6">
    <location>
        <begin position="63"/>
        <end position="83"/>
    </location>
</feature>
<evidence type="ECO:0000256" key="4">
    <source>
        <dbReference type="ARBA" id="ARBA00023136"/>
    </source>
</evidence>
<dbReference type="Proteomes" id="UP000053890">
    <property type="component" value="Unassembled WGS sequence"/>
</dbReference>
<sequence length="475" mass="49869">MAPVLSRLGEELGFAALARAHSPRDVGLLITSRFVRLIGFGAVAPLLVLYLNLCGFSDRSAGLFLTLTLLGDVVLSLGVSWVADSVGRRRVLALGSALMACSGFAFYLSRNYTVLLVAATFGVISPSGNEVGPFSSVEISTLSQLVQPEDRVFVLMNYQVLGFVGLALGSVASGSLVTALERDNSAHESYRFVFACYGAIALVKIVLSLAMTQFAELDHPPFPVRGGASAHDESDDETLTGTPTEQSPLLAVPGRPLVGRTSSTTPHVVDPSTKLDLPSASSQSASSLPLMRLLLVVALFSVDSFASSLTPASYVSLYFKSVYKASISTISAVLAGSALGAVFTSLLAGALSKRIGLVLTMVSAHVPAQILTAAMAFAPTLPSVIALYVARTCISSMDSSIRGALLSAMVAKQSRTRLLGSVDVARTLAAAPGPFVTGRLISIGKFRWVFVISGAIKIVYDLALLLSLRRAKLQH</sequence>
<keyword evidence="2 6" id="KW-0812">Transmembrane</keyword>
<comment type="subcellular location">
    <subcellularLocation>
        <location evidence="1">Membrane</location>
        <topology evidence="1">Multi-pass membrane protein</topology>
    </subcellularLocation>
</comment>
<feature type="transmembrane region" description="Helical" evidence="6">
    <location>
        <begin position="192"/>
        <end position="215"/>
    </location>
</feature>
<evidence type="ECO:0000256" key="5">
    <source>
        <dbReference type="SAM" id="MobiDB-lite"/>
    </source>
</evidence>
<gene>
    <name evidence="8" type="ORF">RHOBADRAFT_44819</name>
</gene>
<dbReference type="Gene3D" id="1.20.1250.20">
    <property type="entry name" value="MFS general substrate transporter like domains"/>
    <property type="match status" value="2"/>
</dbReference>
<feature type="domain" description="Major facilitator superfamily (MFS) profile" evidence="7">
    <location>
        <begin position="11"/>
        <end position="472"/>
    </location>
</feature>
<dbReference type="RefSeq" id="XP_018270381.1">
    <property type="nucleotide sequence ID" value="XM_018414485.1"/>
</dbReference>
<dbReference type="PROSITE" id="PS50850">
    <property type="entry name" value="MFS"/>
    <property type="match status" value="1"/>
</dbReference>
<keyword evidence="4 6" id="KW-0472">Membrane</keyword>
<keyword evidence="9" id="KW-1185">Reference proteome</keyword>
<evidence type="ECO:0000259" key="7">
    <source>
        <dbReference type="PROSITE" id="PS50850"/>
    </source>
</evidence>
<reference evidence="8 9" key="1">
    <citation type="journal article" date="2015" name="Front. Microbiol.">
        <title>Genome sequence of the plant growth promoting endophytic yeast Rhodotorula graminis WP1.</title>
        <authorList>
            <person name="Firrincieli A."/>
            <person name="Otillar R."/>
            <person name="Salamov A."/>
            <person name="Schmutz J."/>
            <person name="Khan Z."/>
            <person name="Redman R.S."/>
            <person name="Fleck N.D."/>
            <person name="Lindquist E."/>
            <person name="Grigoriev I.V."/>
            <person name="Doty S.L."/>
        </authorList>
    </citation>
    <scope>NUCLEOTIDE SEQUENCE [LARGE SCALE GENOMIC DNA]</scope>
    <source>
        <strain evidence="8 9">WP1</strain>
    </source>
</reference>
<dbReference type="InterPro" id="IPR020846">
    <property type="entry name" value="MFS_dom"/>
</dbReference>
<feature type="region of interest" description="Disordered" evidence="5">
    <location>
        <begin position="225"/>
        <end position="282"/>
    </location>
</feature>
<feature type="transmembrane region" description="Helical" evidence="6">
    <location>
        <begin position="158"/>
        <end position="180"/>
    </location>
</feature>
<dbReference type="GO" id="GO:0016020">
    <property type="term" value="C:membrane"/>
    <property type="evidence" value="ECO:0007669"/>
    <property type="project" value="UniProtKB-SubCell"/>
</dbReference>
<evidence type="ECO:0000256" key="1">
    <source>
        <dbReference type="ARBA" id="ARBA00004141"/>
    </source>
</evidence>
<dbReference type="InterPro" id="IPR011701">
    <property type="entry name" value="MFS"/>
</dbReference>
<feature type="transmembrane region" description="Helical" evidence="6">
    <location>
        <begin position="370"/>
        <end position="390"/>
    </location>
</feature>
<feature type="transmembrane region" description="Helical" evidence="6">
    <location>
        <begin position="329"/>
        <end position="350"/>
    </location>
</feature>
<evidence type="ECO:0000256" key="6">
    <source>
        <dbReference type="SAM" id="Phobius"/>
    </source>
</evidence>